<feature type="non-terminal residue" evidence="1">
    <location>
        <position position="1"/>
    </location>
</feature>
<dbReference type="EMBL" id="CAJOBI010354102">
    <property type="protein sequence ID" value="CAF5222947.1"/>
    <property type="molecule type" value="Genomic_DNA"/>
</dbReference>
<reference evidence="1" key="1">
    <citation type="submission" date="2021-02" db="EMBL/GenBank/DDBJ databases">
        <authorList>
            <person name="Nowell W R."/>
        </authorList>
    </citation>
    <scope>NUCLEOTIDE SEQUENCE</scope>
</reference>
<protein>
    <submittedName>
        <fullName evidence="1">Uncharacterized protein</fullName>
    </submittedName>
</protein>
<evidence type="ECO:0000313" key="1">
    <source>
        <dbReference type="EMBL" id="CAF5222947.1"/>
    </source>
</evidence>
<evidence type="ECO:0000313" key="2">
    <source>
        <dbReference type="Proteomes" id="UP000676336"/>
    </source>
</evidence>
<dbReference type="Proteomes" id="UP000676336">
    <property type="component" value="Unassembled WGS sequence"/>
</dbReference>
<organism evidence="1 2">
    <name type="scientific">Rotaria magnacalcarata</name>
    <dbReference type="NCBI Taxonomy" id="392030"/>
    <lineage>
        <taxon>Eukaryota</taxon>
        <taxon>Metazoa</taxon>
        <taxon>Spiralia</taxon>
        <taxon>Gnathifera</taxon>
        <taxon>Rotifera</taxon>
        <taxon>Eurotatoria</taxon>
        <taxon>Bdelloidea</taxon>
        <taxon>Philodinida</taxon>
        <taxon>Philodinidae</taxon>
        <taxon>Rotaria</taxon>
    </lineage>
</organism>
<name>A0A8S3JSS7_9BILA</name>
<proteinExistence type="predicted"/>
<comment type="caution">
    <text evidence="1">The sequence shown here is derived from an EMBL/GenBank/DDBJ whole genome shotgun (WGS) entry which is preliminary data.</text>
</comment>
<sequence length="73" mass="8798">MQQPFIDFSQQWFRLNEQYDENHKSMQELWLANDQLYMEKAFIIAMTTHCASRYQKVLKQIAPRICIVEEAAE</sequence>
<accession>A0A8S3JSS7</accession>
<dbReference type="AlphaFoldDB" id="A0A8S3JSS7"/>
<gene>
    <name evidence="1" type="ORF">SMN809_LOCUS83082</name>
</gene>